<evidence type="ECO:0000313" key="2">
    <source>
        <dbReference type="EMBL" id="MFC4701799.1"/>
    </source>
</evidence>
<evidence type="ECO:0000256" key="1">
    <source>
        <dbReference type="SAM" id="SignalP"/>
    </source>
</evidence>
<dbReference type="InterPro" id="IPR049672">
    <property type="entry name" value="Xrt_dep_XDP1"/>
</dbReference>
<evidence type="ECO:0000313" key="3">
    <source>
        <dbReference type="Proteomes" id="UP001595897"/>
    </source>
</evidence>
<sequence length="296" mass="31454">MKLKFLGLASILLSASFVTMASQSTAGAKWSFLSSDNDTNNHISGSGAHTSLHGSKDGVSLDITGWSSALHGGQSYCGTAANDRCVLRSKLTRYNKGGLGVINIDETDDEPNHSIDNNANDFDMILLTFSEAVNISAIHTGWNFSYTAGAETSGTGDDERRWNHANASALAYTGNGTPPAFSTYPDSSTQYRTWSDIAGDGWNSIADNARTVNKSGQIGNIPITNNLFSRFWLLGAAHVLDQHNMGSSTDHIKISGVTFHKQQSGTPDSSTPVNAPASIALLIAAGIVALRRKKQS</sequence>
<proteinExistence type="predicted"/>
<dbReference type="Proteomes" id="UP001595897">
    <property type="component" value="Unassembled WGS sequence"/>
</dbReference>
<accession>A0ABV9M073</accession>
<protein>
    <submittedName>
        <fullName evidence="2">Exosortase-dependent surface protein XDP1</fullName>
    </submittedName>
</protein>
<comment type="caution">
    <text evidence="2">The sequence shown here is derived from an EMBL/GenBank/DDBJ whole genome shotgun (WGS) entry which is preliminary data.</text>
</comment>
<keyword evidence="3" id="KW-1185">Reference proteome</keyword>
<dbReference type="EMBL" id="JBHSGU010000029">
    <property type="protein sequence ID" value="MFC4701799.1"/>
    <property type="molecule type" value="Genomic_DNA"/>
</dbReference>
<organism evidence="2 3">
    <name type="scientific">Glaciecola siphonariae</name>
    <dbReference type="NCBI Taxonomy" id="521012"/>
    <lineage>
        <taxon>Bacteria</taxon>
        <taxon>Pseudomonadati</taxon>
        <taxon>Pseudomonadota</taxon>
        <taxon>Gammaproteobacteria</taxon>
        <taxon>Alteromonadales</taxon>
        <taxon>Alteromonadaceae</taxon>
        <taxon>Glaciecola</taxon>
    </lineage>
</organism>
<dbReference type="RefSeq" id="WP_382410613.1">
    <property type="nucleotide sequence ID" value="NZ_JBHSGU010000029.1"/>
</dbReference>
<keyword evidence="1" id="KW-0732">Signal</keyword>
<reference evidence="3" key="1">
    <citation type="journal article" date="2019" name="Int. J. Syst. Evol. Microbiol.">
        <title>The Global Catalogue of Microorganisms (GCM) 10K type strain sequencing project: providing services to taxonomists for standard genome sequencing and annotation.</title>
        <authorList>
            <consortium name="The Broad Institute Genomics Platform"/>
            <consortium name="The Broad Institute Genome Sequencing Center for Infectious Disease"/>
            <person name="Wu L."/>
            <person name="Ma J."/>
        </authorList>
    </citation>
    <scope>NUCLEOTIDE SEQUENCE [LARGE SCALE GENOMIC DNA]</scope>
    <source>
        <strain evidence="3">KACC 12507</strain>
    </source>
</reference>
<name>A0ABV9M073_9ALTE</name>
<feature type="chain" id="PRO_5047264420" evidence="1">
    <location>
        <begin position="22"/>
        <end position="296"/>
    </location>
</feature>
<dbReference type="NCBIfam" id="NF041927">
    <property type="entry name" value="Xrt_dep_XDP1"/>
    <property type="match status" value="1"/>
</dbReference>
<feature type="signal peptide" evidence="1">
    <location>
        <begin position="1"/>
        <end position="21"/>
    </location>
</feature>
<gene>
    <name evidence="2" type="primary">xdp1</name>
    <name evidence="2" type="ORF">ACFO4O_16745</name>
</gene>